<dbReference type="GO" id="GO:0003677">
    <property type="term" value="F:DNA binding"/>
    <property type="evidence" value="ECO:0007669"/>
    <property type="project" value="UniProtKB-KW"/>
</dbReference>
<dbReference type="GO" id="GO:0003700">
    <property type="term" value="F:DNA-binding transcription factor activity"/>
    <property type="evidence" value="ECO:0007669"/>
    <property type="project" value="TreeGrafter"/>
</dbReference>
<dbReference type="PANTHER" id="PTHR46797:SF1">
    <property type="entry name" value="METHYLPHOSPHONATE SYNTHASE"/>
    <property type="match status" value="1"/>
</dbReference>
<feature type="domain" description="HTH cro/C1-type" evidence="2">
    <location>
        <begin position="21"/>
        <end position="75"/>
    </location>
</feature>
<reference evidence="3 4" key="1">
    <citation type="submission" date="2015-10" db="EMBL/GenBank/DDBJ databases">
        <title>Conservation of the essential genome among Caulobacter and Brevundimonas species.</title>
        <authorList>
            <person name="Scott D."/>
            <person name="Ely B."/>
        </authorList>
    </citation>
    <scope>NUCLEOTIDE SEQUENCE [LARGE SCALE GENOMIC DNA]</scope>
    <source>
        <strain evidence="3 4">CB4</strain>
    </source>
</reference>
<dbReference type="InterPro" id="IPR013096">
    <property type="entry name" value="Cupin_2"/>
</dbReference>
<dbReference type="SUPFAM" id="SSF51182">
    <property type="entry name" value="RmlC-like cupins"/>
    <property type="match status" value="1"/>
</dbReference>
<accession>A0A0P0P113</accession>
<proteinExistence type="predicted"/>
<evidence type="ECO:0000313" key="3">
    <source>
        <dbReference type="EMBL" id="ALL14143.1"/>
    </source>
</evidence>
<dbReference type="SUPFAM" id="SSF47413">
    <property type="entry name" value="lambda repressor-like DNA-binding domains"/>
    <property type="match status" value="1"/>
</dbReference>
<dbReference type="PROSITE" id="PS50943">
    <property type="entry name" value="HTH_CROC1"/>
    <property type="match status" value="1"/>
</dbReference>
<evidence type="ECO:0000313" key="4">
    <source>
        <dbReference type="Proteomes" id="UP000056905"/>
    </source>
</evidence>
<dbReference type="AlphaFoldDB" id="A0A0P0P113"/>
<dbReference type="CDD" id="cd02209">
    <property type="entry name" value="cupin_XRE_C"/>
    <property type="match status" value="1"/>
</dbReference>
<dbReference type="InterPro" id="IPR014710">
    <property type="entry name" value="RmlC-like_jellyroll"/>
</dbReference>
<protein>
    <submittedName>
        <fullName evidence="3">XRE family transcriptional regulator</fullName>
    </submittedName>
</protein>
<dbReference type="KEGG" id="chq:AQ619_12785"/>
<dbReference type="Gene3D" id="1.10.260.40">
    <property type="entry name" value="lambda repressor-like DNA-binding domains"/>
    <property type="match status" value="1"/>
</dbReference>
<evidence type="ECO:0000259" key="2">
    <source>
        <dbReference type="PROSITE" id="PS50943"/>
    </source>
</evidence>
<dbReference type="RefSeq" id="WP_062148203.1">
    <property type="nucleotide sequence ID" value="NZ_CP013002.1"/>
</dbReference>
<dbReference type="EMBL" id="CP013002">
    <property type="protein sequence ID" value="ALL14143.1"/>
    <property type="molecule type" value="Genomic_DNA"/>
</dbReference>
<keyword evidence="1" id="KW-0238">DNA-binding</keyword>
<sequence length="200" mass="22123">MILEGKTEPQKKRRPHIGARIKSRRKALGLTLQELAERSGLSKPFLSQAERDLTTPSLMSMLALAKGLQVEVSYFMEIPQAQDMVRRADNPAQIAVASPVTYYDLSSALPDRKLDAVLMRIPPGHCFPVDTRNGEHFRYVLQGELHARAGDIQTVLKAGDSMHFDARAPHTVENRSDQEALLLYVGTPSVLQRGAPSDPA</sequence>
<dbReference type="GO" id="GO:0005829">
    <property type="term" value="C:cytosol"/>
    <property type="evidence" value="ECO:0007669"/>
    <property type="project" value="TreeGrafter"/>
</dbReference>
<organism evidence="3 4">
    <name type="scientific">Caulobacter henricii</name>
    <dbReference type="NCBI Taxonomy" id="69395"/>
    <lineage>
        <taxon>Bacteria</taxon>
        <taxon>Pseudomonadati</taxon>
        <taxon>Pseudomonadota</taxon>
        <taxon>Alphaproteobacteria</taxon>
        <taxon>Caulobacterales</taxon>
        <taxon>Caulobacteraceae</taxon>
        <taxon>Caulobacter</taxon>
    </lineage>
</organism>
<dbReference type="SMART" id="SM00530">
    <property type="entry name" value="HTH_XRE"/>
    <property type="match status" value="1"/>
</dbReference>
<dbReference type="PANTHER" id="PTHR46797">
    <property type="entry name" value="HTH-TYPE TRANSCRIPTIONAL REGULATOR"/>
    <property type="match status" value="1"/>
</dbReference>
<dbReference type="OrthoDB" id="9805356at2"/>
<dbReference type="Pfam" id="PF07883">
    <property type="entry name" value="Cupin_2"/>
    <property type="match status" value="1"/>
</dbReference>
<dbReference type="CDD" id="cd00093">
    <property type="entry name" value="HTH_XRE"/>
    <property type="match status" value="1"/>
</dbReference>
<dbReference type="InterPro" id="IPR010982">
    <property type="entry name" value="Lambda_DNA-bd_dom_sf"/>
</dbReference>
<dbReference type="InterPro" id="IPR050807">
    <property type="entry name" value="TransReg_Diox_bact_type"/>
</dbReference>
<dbReference type="InterPro" id="IPR011051">
    <property type="entry name" value="RmlC_Cupin_sf"/>
</dbReference>
<name>A0A0P0P113_9CAUL</name>
<keyword evidence="4" id="KW-1185">Reference proteome</keyword>
<dbReference type="Proteomes" id="UP000056905">
    <property type="component" value="Chromosome"/>
</dbReference>
<dbReference type="Pfam" id="PF01381">
    <property type="entry name" value="HTH_3"/>
    <property type="match status" value="1"/>
</dbReference>
<gene>
    <name evidence="3" type="ORF">AQ619_12785</name>
</gene>
<dbReference type="InterPro" id="IPR001387">
    <property type="entry name" value="Cro/C1-type_HTH"/>
</dbReference>
<evidence type="ECO:0000256" key="1">
    <source>
        <dbReference type="ARBA" id="ARBA00023125"/>
    </source>
</evidence>
<dbReference type="STRING" id="69395.AQ619_12785"/>
<dbReference type="Gene3D" id="2.60.120.10">
    <property type="entry name" value="Jelly Rolls"/>
    <property type="match status" value="1"/>
</dbReference>